<evidence type="ECO:0008006" key="4">
    <source>
        <dbReference type="Google" id="ProtNLM"/>
    </source>
</evidence>
<keyword evidence="3" id="KW-1185">Reference proteome</keyword>
<evidence type="ECO:0000256" key="1">
    <source>
        <dbReference type="SAM" id="Phobius"/>
    </source>
</evidence>
<keyword evidence="1" id="KW-1133">Transmembrane helix</keyword>
<organism evidence="2 3">
    <name type="scientific">Sessilibacter corallicola</name>
    <dbReference type="NCBI Taxonomy" id="2904075"/>
    <lineage>
        <taxon>Bacteria</taxon>
        <taxon>Pseudomonadati</taxon>
        <taxon>Pseudomonadota</taxon>
        <taxon>Gammaproteobacteria</taxon>
        <taxon>Cellvibrionales</taxon>
        <taxon>Cellvibrionaceae</taxon>
        <taxon>Sessilibacter</taxon>
    </lineage>
</organism>
<dbReference type="SUPFAM" id="SSF54427">
    <property type="entry name" value="NTF2-like"/>
    <property type="match status" value="1"/>
</dbReference>
<comment type="caution">
    <text evidence="2">The sequence shown here is derived from an EMBL/GenBank/DDBJ whole genome shotgun (WGS) entry which is preliminary data.</text>
</comment>
<accession>A0ABQ0AE88</accession>
<reference evidence="2 3" key="1">
    <citation type="submission" date="2024-04" db="EMBL/GenBank/DDBJ databases">
        <title>Draft genome sequence of Sessilibacter corallicola NBRC 116591.</title>
        <authorList>
            <person name="Miyakawa T."/>
            <person name="Kusuya Y."/>
            <person name="Miura T."/>
        </authorList>
    </citation>
    <scope>NUCLEOTIDE SEQUENCE [LARGE SCALE GENOMIC DNA]</scope>
    <source>
        <strain evidence="2 3">KU-00831-HH</strain>
    </source>
</reference>
<gene>
    <name evidence="2" type="ORF">NBRC116591_37040</name>
</gene>
<proteinExistence type="predicted"/>
<sequence>MNTHSKTDKTLNVALLMNCSKRGANTMRKMLMVRLIASFLACLLWSGLTEADEGKAKLKAIGEDYFSVYANRRDIDRLMTFYDPKVVLKDMVYGNHIQGRENLKKFFDWGNDNFKLVDGNESLKVTRQYYDQNTIFTEGYFHPFHYYGEQLGPVHTNLITPAGVYFFRILGAVSVIWLFQMNELQHEIREKYAEPLGSPLKHAIRCCSSLI</sequence>
<evidence type="ECO:0000313" key="3">
    <source>
        <dbReference type="Proteomes" id="UP001465153"/>
    </source>
</evidence>
<name>A0ABQ0AE88_9GAMM</name>
<dbReference type="Proteomes" id="UP001465153">
    <property type="component" value="Unassembled WGS sequence"/>
</dbReference>
<dbReference type="EMBL" id="BAABWN010000016">
    <property type="protein sequence ID" value="GAA6169892.1"/>
    <property type="molecule type" value="Genomic_DNA"/>
</dbReference>
<keyword evidence="1" id="KW-0812">Transmembrane</keyword>
<feature type="transmembrane region" description="Helical" evidence="1">
    <location>
        <begin position="158"/>
        <end position="179"/>
    </location>
</feature>
<dbReference type="InterPro" id="IPR032710">
    <property type="entry name" value="NTF2-like_dom_sf"/>
</dbReference>
<protein>
    <recommendedName>
        <fullName evidence="4">SnoaL-like domain-containing protein</fullName>
    </recommendedName>
</protein>
<dbReference type="Gene3D" id="3.10.450.50">
    <property type="match status" value="1"/>
</dbReference>
<keyword evidence="1" id="KW-0472">Membrane</keyword>
<evidence type="ECO:0000313" key="2">
    <source>
        <dbReference type="EMBL" id="GAA6169892.1"/>
    </source>
</evidence>